<dbReference type="InParanoid" id="M4B1L8"/>
<reference evidence="2" key="1">
    <citation type="journal article" date="2010" name="Science">
        <title>Signatures of adaptation to obligate biotrophy in the Hyaloperonospora arabidopsidis genome.</title>
        <authorList>
            <person name="Baxter L."/>
            <person name="Tripathy S."/>
            <person name="Ishaque N."/>
            <person name="Boot N."/>
            <person name="Cabral A."/>
            <person name="Kemen E."/>
            <person name="Thines M."/>
            <person name="Ah-Fong A."/>
            <person name="Anderson R."/>
            <person name="Badejoko W."/>
            <person name="Bittner-Eddy P."/>
            <person name="Boore J.L."/>
            <person name="Chibucos M.C."/>
            <person name="Coates M."/>
            <person name="Dehal P."/>
            <person name="Delehaunty K."/>
            <person name="Dong S."/>
            <person name="Downton P."/>
            <person name="Dumas B."/>
            <person name="Fabro G."/>
            <person name="Fronick C."/>
            <person name="Fuerstenberg S.I."/>
            <person name="Fulton L."/>
            <person name="Gaulin E."/>
            <person name="Govers F."/>
            <person name="Hughes L."/>
            <person name="Humphray S."/>
            <person name="Jiang R.H."/>
            <person name="Judelson H."/>
            <person name="Kamoun S."/>
            <person name="Kyung K."/>
            <person name="Meijer H."/>
            <person name="Minx P."/>
            <person name="Morris P."/>
            <person name="Nelson J."/>
            <person name="Phuntumart V."/>
            <person name="Qutob D."/>
            <person name="Rehmany A."/>
            <person name="Rougon-Cardoso A."/>
            <person name="Ryden P."/>
            <person name="Torto-Alalibo T."/>
            <person name="Studholme D."/>
            <person name="Wang Y."/>
            <person name="Win J."/>
            <person name="Wood J."/>
            <person name="Clifton S.W."/>
            <person name="Rogers J."/>
            <person name="Van den Ackerveken G."/>
            <person name="Jones J.D."/>
            <person name="McDowell J.M."/>
            <person name="Beynon J."/>
            <person name="Tyler B.M."/>
        </authorList>
    </citation>
    <scope>NUCLEOTIDE SEQUENCE [LARGE SCALE GENOMIC DNA]</scope>
    <source>
        <strain evidence="2">Emoy2</strain>
    </source>
</reference>
<dbReference type="EMBL" id="JH597776">
    <property type="status" value="NOT_ANNOTATED_CDS"/>
    <property type="molecule type" value="Genomic_DNA"/>
</dbReference>
<dbReference type="EnsemblProtists" id="HpaT800165">
    <property type="protein sequence ID" value="HpaP800165"/>
    <property type="gene ID" value="HpaG800165"/>
</dbReference>
<sequence length="54" mass="6536">MEERKRMQDGNDTRPRNNTLFRDCNSGWTWFWTAIVRRMAATAFEARADWQGRQ</sequence>
<dbReference type="Proteomes" id="UP000011713">
    <property type="component" value="Unassembled WGS sequence"/>
</dbReference>
<dbReference type="HOGENOM" id="CLU_3054417_0_0_1"/>
<proteinExistence type="predicted"/>
<dbReference type="AlphaFoldDB" id="M4B1L8"/>
<evidence type="ECO:0000313" key="1">
    <source>
        <dbReference type="EnsemblProtists" id="HpaP800165"/>
    </source>
</evidence>
<name>M4B1L8_HYAAE</name>
<reference evidence="1" key="2">
    <citation type="submission" date="2015-06" db="UniProtKB">
        <authorList>
            <consortium name="EnsemblProtists"/>
        </authorList>
    </citation>
    <scope>IDENTIFICATION</scope>
    <source>
        <strain evidence="1">Emoy2</strain>
    </source>
</reference>
<keyword evidence="2" id="KW-1185">Reference proteome</keyword>
<evidence type="ECO:0000313" key="2">
    <source>
        <dbReference type="Proteomes" id="UP000011713"/>
    </source>
</evidence>
<accession>M4B1L8</accession>
<protein>
    <submittedName>
        <fullName evidence="1">Uncharacterized protein</fullName>
    </submittedName>
</protein>
<organism evidence="1 2">
    <name type="scientific">Hyaloperonospora arabidopsidis (strain Emoy2)</name>
    <name type="common">Downy mildew agent</name>
    <name type="synonym">Peronospora arabidopsidis</name>
    <dbReference type="NCBI Taxonomy" id="559515"/>
    <lineage>
        <taxon>Eukaryota</taxon>
        <taxon>Sar</taxon>
        <taxon>Stramenopiles</taxon>
        <taxon>Oomycota</taxon>
        <taxon>Peronosporomycetes</taxon>
        <taxon>Peronosporales</taxon>
        <taxon>Peronosporaceae</taxon>
        <taxon>Hyaloperonospora</taxon>
    </lineage>
</organism>
<dbReference type="VEuPathDB" id="FungiDB:HpaG800165"/>